<dbReference type="InterPro" id="IPR041118">
    <property type="entry name" value="Rx_N"/>
</dbReference>
<comment type="similarity">
    <text evidence="1">Belongs to the disease resistance NB-LRR family.</text>
</comment>
<dbReference type="Gene3D" id="1.10.10.10">
    <property type="entry name" value="Winged helix-like DNA-binding domain superfamily/Winged helix DNA-binding domain"/>
    <property type="match status" value="1"/>
</dbReference>
<dbReference type="InterPro" id="IPR042197">
    <property type="entry name" value="Apaf_helical"/>
</dbReference>
<dbReference type="Pfam" id="PF00931">
    <property type="entry name" value="NB-ARC"/>
    <property type="match status" value="1"/>
</dbReference>
<dbReference type="PANTHER" id="PTHR36766:SF70">
    <property type="entry name" value="DISEASE RESISTANCE PROTEIN RGA4"/>
    <property type="match status" value="1"/>
</dbReference>
<dbReference type="Pfam" id="PF23559">
    <property type="entry name" value="WHD_DRP"/>
    <property type="match status" value="1"/>
</dbReference>
<dbReference type="InterPro" id="IPR058922">
    <property type="entry name" value="WHD_DRP"/>
</dbReference>
<feature type="domain" description="R13L1/DRL21-like LRR repeat region" evidence="11">
    <location>
        <begin position="786"/>
        <end position="856"/>
    </location>
</feature>
<dbReference type="PRINTS" id="PR00364">
    <property type="entry name" value="DISEASERSIST"/>
</dbReference>
<dbReference type="InterPro" id="IPR056789">
    <property type="entry name" value="LRR_R13L1-DRL21"/>
</dbReference>
<dbReference type="SUPFAM" id="SSF52058">
    <property type="entry name" value="L domain-like"/>
    <property type="match status" value="1"/>
</dbReference>
<evidence type="ECO:0000259" key="11">
    <source>
        <dbReference type="Pfam" id="PF25019"/>
    </source>
</evidence>
<dbReference type="GO" id="GO:0005524">
    <property type="term" value="F:ATP binding"/>
    <property type="evidence" value="ECO:0007669"/>
    <property type="project" value="UniProtKB-KW"/>
</dbReference>
<name>A0A2U1QC23_ARTAN</name>
<feature type="domain" description="Disease resistance protein winged helix" evidence="9">
    <location>
        <begin position="434"/>
        <end position="498"/>
    </location>
</feature>
<evidence type="ECO:0000259" key="7">
    <source>
        <dbReference type="Pfam" id="PF00931"/>
    </source>
</evidence>
<dbReference type="AlphaFoldDB" id="A0A2U1QC23"/>
<keyword evidence="3" id="KW-0677">Repeat</keyword>
<evidence type="ECO:0000259" key="10">
    <source>
        <dbReference type="Pfam" id="PF23598"/>
    </source>
</evidence>
<keyword evidence="13" id="KW-1185">Reference proteome</keyword>
<dbReference type="Pfam" id="PF25019">
    <property type="entry name" value="LRR_R13L1-DRL21"/>
    <property type="match status" value="1"/>
</dbReference>
<dbReference type="SUPFAM" id="SSF52540">
    <property type="entry name" value="P-loop containing nucleoside triphosphate hydrolases"/>
    <property type="match status" value="1"/>
</dbReference>
<keyword evidence="6" id="KW-0067">ATP-binding</keyword>
<dbReference type="OrthoDB" id="5279713at2759"/>
<feature type="domain" description="NB-ARC" evidence="7">
    <location>
        <begin position="182"/>
        <end position="348"/>
    </location>
</feature>
<comment type="caution">
    <text evidence="12">The sequence shown here is derived from an EMBL/GenBank/DDBJ whole genome shotgun (WGS) entry which is preliminary data.</text>
</comment>
<accession>A0A2U1QC23</accession>
<evidence type="ECO:0000256" key="3">
    <source>
        <dbReference type="ARBA" id="ARBA00022737"/>
    </source>
</evidence>
<dbReference type="Gene3D" id="3.40.50.300">
    <property type="entry name" value="P-loop containing nucleotide triphosphate hydrolases"/>
    <property type="match status" value="1"/>
</dbReference>
<dbReference type="Proteomes" id="UP000245207">
    <property type="component" value="Unassembled WGS sequence"/>
</dbReference>
<evidence type="ECO:0000256" key="5">
    <source>
        <dbReference type="ARBA" id="ARBA00022821"/>
    </source>
</evidence>
<keyword evidence="2" id="KW-0433">Leucine-rich repeat</keyword>
<dbReference type="GO" id="GO:0043531">
    <property type="term" value="F:ADP binding"/>
    <property type="evidence" value="ECO:0007669"/>
    <property type="project" value="InterPro"/>
</dbReference>
<evidence type="ECO:0000259" key="9">
    <source>
        <dbReference type="Pfam" id="PF23559"/>
    </source>
</evidence>
<evidence type="ECO:0000259" key="8">
    <source>
        <dbReference type="Pfam" id="PF18052"/>
    </source>
</evidence>
<dbReference type="PANTHER" id="PTHR36766">
    <property type="entry name" value="PLANT BROAD-SPECTRUM MILDEW RESISTANCE PROTEIN RPW8"/>
    <property type="match status" value="1"/>
</dbReference>
<keyword evidence="4" id="KW-0547">Nucleotide-binding</keyword>
<dbReference type="GO" id="GO:0006952">
    <property type="term" value="P:defense response"/>
    <property type="evidence" value="ECO:0007669"/>
    <property type="project" value="UniProtKB-KW"/>
</dbReference>
<feature type="domain" description="Disease resistance R13L4/SHOC-2-like LRR" evidence="10">
    <location>
        <begin position="544"/>
        <end position="722"/>
    </location>
</feature>
<evidence type="ECO:0000256" key="2">
    <source>
        <dbReference type="ARBA" id="ARBA00022614"/>
    </source>
</evidence>
<dbReference type="Gene3D" id="3.80.10.10">
    <property type="entry name" value="Ribonuclease Inhibitor"/>
    <property type="match status" value="2"/>
</dbReference>
<protein>
    <submittedName>
        <fullName evidence="12">Disease resistance protein</fullName>
    </submittedName>
</protein>
<sequence>MSFVQPILNAIAGSLAGEIAKKYGLLEGDATSLQTKKSTIEMILANLDEKKRQDENFKEWHNRLVYATLEADNVLDAILTEELLQKLSIEKGFIDALGHYVSAAPGLIYTKLDVQRVLNQLNDVLNDKLVAMLPQSQDPKIGEKSSNETDSTVDLSTIHGRFSDVTTLVNQKILNKHIGRRDTGDVRVFAIWGMGGVGKTTLAQQINKHNSVVDYFDKRVWVDVSRNFNLTTIIKTIIEKIDMERKCTLERLDALMTHLEDLLIRKEFKKFLIILDDVWVDEPSVLMKWNRLRMILNKKSEESIVLLTTRNKSTIDMMDIHPELRLNVECLSVDDGRSLFKKFAYPHEMEEKDKRKLEPMANEIADRCKGLPIALTTLGSSMKTKTTPGAWQTVLESKIWDMPEREGFLPSLMISFDNLSKHLKLCFAFCCFLPYGHKMYEDTLIELWIVNELIPPRGKVDLYKLGKEAYMSLVQRSLFQREGDKGSWSMHDLMHDLARHVMGHFYLDVGPKKMEITQNEPIHLSSSCVEFLSKDKDVEKLRSLRSLFIFNDNREKVKFEQITDIVHLRVLYVEQVPAMKTLPESIFKLKHLRYLNLRRSNIDSLPDSIMYLQNLQVLILAWCLNLLKLPDGLRYMRKLQYLDTEGCYKLEYMPVGMKQLAGLRRLPYFVVGKEKGARLEELGDLNINGSLTLGRLYNVKDSAEAKSAKLSAKTNLTSLTLDYCHNNDREPQRLAEHDETVLEGMEPNSDRLEELVERYNGRISPNLISSILNHFQMYDREPPRLAEHDEKVLEGMEPNSDRLEKLKLASYNGKIAPKWMVNLTNLVTIRFYDCQNCLLPPLGRLPNLENLHITRMHTKVFHDDDLKVTGSLLFPRLQKMSIWDCWLRSFPSNFPELETLSIYGCHSLTSLCCNVPKLKKLSIRYCESFKSLPRGRYSLKELTDLDIWGDCPLKRECENKAGDEYSKISHAKVRITGGGNIISL</sequence>
<reference evidence="12 13" key="1">
    <citation type="journal article" date="2018" name="Mol. Plant">
        <title>The genome of Artemisia annua provides insight into the evolution of Asteraceae family and artemisinin biosynthesis.</title>
        <authorList>
            <person name="Shen Q."/>
            <person name="Zhang L."/>
            <person name="Liao Z."/>
            <person name="Wang S."/>
            <person name="Yan T."/>
            <person name="Shi P."/>
            <person name="Liu M."/>
            <person name="Fu X."/>
            <person name="Pan Q."/>
            <person name="Wang Y."/>
            <person name="Lv Z."/>
            <person name="Lu X."/>
            <person name="Zhang F."/>
            <person name="Jiang W."/>
            <person name="Ma Y."/>
            <person name="Chen M."/>
            <person name="Hao X."/>
            <person name="Li L."/>
            <person name="Tang Y."/>
            <person name="Lv G."/>
            <person name="Zhou Y."/>
            <person name="Sun X."/>
            <person name="Brodelius P.E."/>
            <person name="Rose J.K.C."/>
            <person name="Tang K."/>
        </authorList>
    </citation>
    <scope>NUCLEOTIDE SEQUENCE [LARGE SCALE GENOMIC DNA]</scope>
    <source>
        <strain evidence="13">cv. Huhao1</strain>
        <tissue evidence="12">Leaf</tissue>
    </source>
</reference>
<dbReference type="InterPro" id="IPR027417">
    <property type="entry name" value="P-loop_NTPase"/>
</dbReference>
<evidence type="ECO:0000256" key="4">
    <source>
        <dbReference type="ARBA" id="ARBA00022741"/>
    </source>
</evidence>
<feature type="domain" description="Disease resistance N-terminal" evidence="8">
    <location>
        <begin position="4"/>
        <end position="88"/>
    </location>
</feature>
<organism evidence="12 13">
    <name type="scientific">Artemisia annua</name>
    <name type="common">Sweet wormwood</name>
    <dbReference type="NCBI Taxonomy" id="35608"/>
    <lineage>
        <taxon>Eukaryota</taxon>
        <taxon>Viridiplantae</taxon>
        <taxon>Streptophyta</taxon>
        <taxon>Embryophyta</taxon>
        <taxon>Tracheophyta</taxon>
        <taxon>Spermatophyta</taxon>
        <taxon>Magnoliopsida</taxon>
        <taxon>eudicotyledons</taxon>
        <taxon>Gunneridae</taxon>
        <taxon>Pentapetalae</taxon>
        <taxon>asterids</taxon>
        <taxon>campanulids</taxon>
        <taxon>Asterales</taxon>
        <taxon>Asteraceae</taxon>
        <taxon>Asteroideae</taxon>
        <taxon>Anthemideae</taxon>
        <taxon>Artemisiinae</taxon>
        <taxon>Artemisia</taxon>
    </lineage>
</organism>
<gene>
    <name evidence="12" type="ORF">CTI12_AA006370</name>
</gene>
<dbReference type="InterPro" id="IPR002182">
    <property type="entry name" value="NB-ARC"/>
</dbReference>
<dbReference type="Gene3D" id="1.10.8.430">
    <property type="entry name" value="Helical domain of apoptotic protease-activating factors"/>
    <property type="match status" value="1"/>
</dbReference>
<proteinExistence type="inferred from homology"/>
<evidence type="ECO:0000256" key="6">
    <source>
        <dbReference type="ARBA" id="ARBA00022840"/>
    </source>
</evidence>
<evidence type="ECO:0000256" key="1">
    <source>
        <dbReference type="ARBA" id="ARBA00008894"/>
    </source>
</evidence>
<evidence type="ECO:0000313" key="12">
    <source>
        <dbReference type="EMBL" id="PWA95549.1"/>
    </source>
</evidence>
<dbReference type="InterPro" id="IPR032675">
    <property type="entry name" value="LRR_dom_sf"/>
</dbReference>
<dbReference type="Pfam" id="PF18052">
    <property type="entry name" value="Rx_N"/>
    <property type="match status" value="1"/>
</dbReference>
<dbReference type="GO" id="GO:0051707">
    <property type="term" value="P:response to other organism"/>
    <property type="evidence" value="ECO:0007669"/>
    <property type="project" value="UniProtKB-ARBA"/>
</dbReference>
<evidence type="ECO:0000313" key="13">
    <source>
        <dbReference type="Proteomes" id="UP000245207"/>
    </source>
</evidence>
<dbReference type="InterPro" id="IPR055414">
    <property type="entry name" value="LRR_R13L4/SHOC2-like"/>
</dbReference>
<dbReference type="EMBL" id="PKPP01000233">
    <property type="protein sequence ID" value="PWA95549.1"/>
    <property type="molecule type" value="Genomic_DNA"/>
</dbReference>
<dbReference type="InterPro" id="IPR036388">
    <property type="entry name" value="WH-like_DNA-bd_sf"/>
</dbReference>
<keyword evidence="5" id="KW-0611">Plant defense</keyword>
<dbReference type="Pfam" id="PF23598">
    <property type="entry name" value="LRR_14"/>
    <property type="match status" value="1"/>
</dbReference>